<accession>A0A9E7U9N2</accession>
<keyword evidence="4" id="KW-1185">Reference proteome</keyword>
<name>A0A9E7U9N2_9EURY</name>
<evidence type="ECO:0000259" key="1">
    <source>
        <dbReference type="Pfam" id="PF08350"/>
    </source>
</evidence>
<feature type="domain" description="HVO-A0261-like N-terminal" evidence="2">
    <location>
        <begin position="10"/>
        <end position="81"/>
    </location>
</feature>
<dbReference type="Pfam" id="PF25213">
    <property type="entry name" value="HVO_A0261_N"/>
    <property type="match status" value="1"/>
</dbReference>
<evidence type="ECO:0000259" key="2">
    <source>
        <dbReference type="Pfam" id="PF25213"/>
    </source>
</evidence>
<proteinExistence type="predicted"/>
<dbReference type="RefSeq" id="WP_260592009.1">
    <property type="nucleotide sequence ID" value="NZ_CP104003.1"/>
</dbReference>
<feature type="domain" description="Methanogenesis regulatory protein FilR1 middle" evidence="1">
    <location>
        <begin position="117"/>
        <end position="239"/>
    </location>
</feature>
<evidence type="ECO:0000313" key="4">
    <source>
        <dbReference type="Proteomes" id="UP001057580"/>
    </source>
</evidence>
<dbReference type="AlphaFoldDB" id="A0A9E7U9N2"/>
<dbReference type="CDD" id="cd00090">
    <property type="entry name" value="HTH_ARSR"/>
    <property type="match status" value="1"/>
</dbReference>
<dbReference type="GeneID" id="74943303"/>
<dbReference type="EMBL" id="CP104003">
    <property type="protein sequence ID" value="UWM53014.1"/>
    <property type="molecule type" value="Genomic_DNA"/>
</dbReference>
<dbReference type="Gene3D" id="1.10.10.10">
    <property type="entry name" value="Winged helix-like DNA-binding domain superfamily/Winged helix DNA-binding domain"/>
    <property type="match status" value="1"/>
</dbReference>
<sequence>MDGADLTELLRLRHDVLRALVDQPRPRHELVDALPDSKSTVYKGLTQLEEAGLVDRTDGRFAPTLFGVVALARYEALVETAAYGDLLADLPGDAVDPAALVGASVVRPDDSDAERHLEAVWDLLAGADRVSGVAPVVSPGYVDRFRAILDAGLDADLVLPTAVVETLRRDHAAALAAVTERATLYETADPVPFGVLVTDGSPGQMAIELRDGPLITGLVTNETPAAAAWARATVDRYREGATRVTPDGS</sequence>
<dbReference type="Proteomes" id="UP001057580">
    <property type="component" value="Chromosome"/>
</dbReference>
<organism evidence="3 4">
    <name type="scientific">Salinirubellus salinus</name>
    <dbReference type="NCBI Taxonomy" id="1364945"/>
    <lineage>
        <taxon>Archaea</taxon>
        <taxon>Methanobacteriati</taxon>
        <taxon>Methanobacteriota</taxon>
        <taxon>Stenosarchaea group</taxon>
        <taxon>Halobacteria</taxon>
        <taxon>Halobacteriales</taxon>
        <taxon>Natronomonadaceae</taxon>
        <taxon>Salinirubellus</taxon>
    </lineage>
</organism>
<dbReference type="InterPro" id="IPR036390">
    <property type="entry name" value="WH_DNA-bd_sf"/>
</dbReference>
<dbReference type="Pfam" id="PF08350">
    <property type="entry name" value="FilR1_middle"/>
    <property type="match status" value="1"/>
</dbReference>
<reference evidence="3" key="1">
    <citation type="submission" date="2022-09" db="EMBL/GenBank/DDBJ databases">
        <title>Diverse halophilic archaea isolated from saline environments.</title>
        <authorList>
            <person name="Cui H.-L."/>
        </authorList>
    </citation>
    <scope>NUCLEOTIDE SEQUENCE</scope>
    <source>
        <strain evidence="3">ZS-35-S2</strain>
    </source>
</reference>
<dbReference type="InterPro" id="IPR011991">
    <property type="entry name" value="ArsR-like_HTH"/>
</dbReference>
<dbReference type="InterPro" id="IPR036388">
    <property type="entry name" value="WH-like_DNA-bd_sf"/>
</dbReference>
<gene>
    <name evidence="3" type="ORF">N0B31_12735</name>
</gene>
<dbReference type="InterPro" id="IPR013561">
    <property type="entry name" value="FilR1_middle_dom"/>
</dbReference>
<dbReference type="SUPFAM" id="SSF46785">
    <property type="entry name" value="Winged helix' DNA-binding domain"/>
    <property type="match status" value="1"/>
</dbReference>
<dbReference type="KEGG" id="ssai:N0B31_12735"/>
<protein>
    <submittedName>
        <fullName evidence="3">Uncharacterized protein</fullName>
    </submittedName>
</protein>
<evidence type="ECO:0000313" key="3">
    <source>
        <dbReference type="EMBL" id="UWM53014.1"/>
    </source>
</evidence>
<dbReference type="InterPro" id="IPR057527">
    <property type="entry name" value="HVO_A0261-like_N"/>
</dbReference>